<evidence type="ECO:0000259" key="4">
    <source>
        <dbReference type="SMART" id="SM01328"/>
    </source>
</evidence>
<feature type="domain" description="3CxxC-type" evidence="4">
    <location>
        <begin position="55"/>
        <end position="155"/>
    </location>
</feature>
<keyword evidence="2" id="KW-0863">Zinc-finger</keyword>
<keyword evidence="1" id="KW-0479">Metal-binding</keyword>
<dbReference type="GeneID" id="89980148"/>
<keyword evidence="6" id="KW-1185">Reference proteome</keyword>
<proteinExistence type="predicted"/>
<dbReference type="SMART" id="SM01328">
    <property type="entry name" value="zf-3CxxC"/>
    <property type="match status" value="1"/>
</dbReference>
<accession>A0AAV9MRT9</accession>
<dbReference type="Proteomes" id="UP001358417">
    <property type="component" value="Unassembled WGS sequence"/>
</dbReference>
<evidence type="ECO:0000256" key="2">
    <source>
        <dbReference type="ARBA" id="ARBA00022771"/>
    </source>
</evidence>
<dbReference type="AlphaFoldDB" id="A0AAV9MRT9"/>
<evidence type="ECO:0000256" key="3">
    <source>
        <dbReference type="ARBA" id="ARBA00022833"/>
    </source>
</evidence>
<keyword evidence="3" id="KW-0862">Zinc</keyword>
<evidence type="ECO:0000313" key="6">
    <source>
        <dbReference type="Proteomes" id="UP001358417"/>
    </source>
</evidence>
<protein>
    <recommendedName>
        <fullName evidence="4">3CxxC-type domain-containing protein</fullName>
    </recommendedName>
</protein>
<dbReference type="Pfam" id="PF13695">
    <property type="entry name" value="Zn_ribbon_3CxxC"/>
    <property type="match status" value="1"/>
</dbReference>
<sequence>MARKKVAEPKQETRRSFVFPWLHKDVENAVSHSMTCTWVRRSDGDKSANREYTSHVMGKFECVETACSTDGWSGKKVAIRIRGYTNNGYNAIVFNQRCRRCEQLGTFTLDKAAYIERIAYRVQKWAGVQEVEPPYYDEKKGPPHREDLCEGCKKGVCKQKDDWQGTGIPSAKPLVM</sequence>
<dbReference type="GO" id="GO:0008270">
    <property type="term" value="F:zinc ion binding"/>
    <property type="evidence" value="ECO:0007669"/>
    <property type="project" value="UniProtKB-KW"/>
</dbReference>
<dbReference type="RefSeq" id="XP_064699834.1">
    <property type="nucleotide sequence ID" value="XM_064855526.1"/>
</dbReference>
<dbReference type="InterPro" id="IPR027377">
    <property type="entry name" value="ZAR1/RTP1-5-like_Znf-3CxxC"/>
</dbReference>
<reference evidence="5 6" key="1">
    <citation type="submission" date="2023-08" db="EMBL/GenBank/DDBJ databases">
        <title>Black Yeasts Isolated from many extreme environments.</title>
        <authorList>
            <person name="Coleine C."/>
            <person name="Stajich J.E."/>
            <person name="Selbmann L."/>
        </authorList>
    </citation>
    <scope>NUCLEOTIDE SEQUENCE [LARGE SCALE GENOMIC DNA]</scope>
    <source>
        <strain evidence="5 6">CCFEE 5792</strain>
    </source>
</reference>
<name>A0AAV9MRT9_9EURO</name>
<comment type="caution">
    <text evidence="5">The sequence shown here is derived from an EMBL/GenBank/DDBJ whole genome shotgun (WGS) entry which is preliminary data.</text>
</comment>
<evidence type="ECO:0000313" key="5">
    <source>
        <dbReference type="EMBL" id="KAK5042944.1"/>
    </source>
</evidence>
<gene>
    <name evidence="5" type="ORF">LTR84_012000</name>
</gene>
<organism evidence="5 6">
    <name type="scientific">Exophiala bonariae</name>
    <dbReference type="NCBI Taxonomy" id="1690606"/>
    <lineage>
        <taxon>Eukaryota</taxon>
        <taxon>Fungi</taxon>
        <taxon>Dikarya</taxon>
        <taxon>Ascomycota</taxon>
        <taxon>Pezizomycotina</taxon>
        <taxon>Eurotiomycetes</taxon>
        <taxon>Chaetothyriomycetidae</taxon>
        <taxon>Chaetothyriales</taxon>
        <taxon>Herpotrichiellaceae</taxon>
        <taxon>Exophiala</taxon>
    </lineage>
</organism>
<dbReference type="EMBL" id="JAVRRD010000066">
    <property type="protein sequence ID" value="KAK5042944.1"/>
    <property type="molecule type" value="Genomic_DNA"/>
</dbReference>
<evidence type="ECO:0000256" key="1">
    <source>
        <dbReference type="ARBA" id="ARBA00022723"/>
    </source>
</evidence>